<keyword evidence="2" id="KW-1185">Reference proteome</keyword>
<evidence type="ECO:0000313" key="1">
    <source>
        <dbReference type="EMBL" id="QLG49643.1"/>
    </source>
</evidence>
<sequence>MLDEDDLGPADEKLLDMLNEGRVTAPFVAEETGYSLQYVRDRLGRLVEHGNARKVYEGLYEIVDDPRKDER</sequence>
<proteinExistence type="predicted"/>
<dbReference type="KEGG" id="haly:HYG82_12610"/>
<organism evidence="1 2">
    <name type="scientific">Natrinema halophilum</name>
    <dbReference type="NCBI Taxonomy" id="1699371"/>
    <lineage>
        <taxon>Archaea</taxon>
        <taxon>Methanobacteriati</taxon>
        <taxon>Methanobacteriota</taxon>
        <taxon>Stenosarchaea group</taxon>
        <taxon>Halobacteria</taxon>
        <taxon>Halobacteriales</taxon>
        <taxon>Natrialbaceae</taxon>
        <taxon>Natrinema</taxon>
    </lineage>
</organism>
<dbReference type="InterPro" id="IPR036390">
    <property type="entry name" value="WH_DNA-bd_sf"/>
</dbReference>
<name>A0A7D5K731_9EURY</name>
<gene>
    <name evidence="1" type="ORF">HYG82_12610</name>
</gene>
<dbReference type="AlphaFoldDB" id="A0A7D5K731"/>
<dbReference type="Gene3D" id="1.10.10.10">
    <property type="entry name" value="Winged helix-like DNA-binding domain superfamily/Winged helix DNA-binding domain"/>
    <property type="match status" value="1"/>
</dbReference>
<dbReference type="SUPFAM" id="SSF46785">
    <property type="entry name" value="Winged helix' DNA-binding domain"/>
    <property type="match status" value="1"/>
</dbReference>
<protein>
    <submittedName>
        <fullName evidence="1">MarR family transcriptional regulator</fullName>
    </submittedName>
</protein>
<accession>A0A7D5K731</accession>
<dbReference type="GeneID" id="56034147"/>
<dbReference type="OrthoDB" id="275628at2157"/>
<dbReference type="Proteomes" id="UP000509241">
    <property type="component" value="Chromosome"/>
</dbReference>
<dbReference type="EMBL" id="CP058601">
    <property type="protein sequence ID" value="QLG49643.1"/>
    <property type="molecule type" value="Genomic_DNA"/>
</dbReference>
<evidence type="ECO:0000313" key="2">
    <source>
        <dbReference type="Proteomes" id="UP000509241"/>
    </source>
</evidence>
<dbReference type="RefSeq" id="WP_179261391.1">
    <property type="nucleotide sequence ID" value="NZ_CP058601.1"/>
</dbReference>
<reference evidence="1 2" key="1">
    <citation type="submission" date="2020-07" db="EMBL/GenBank/DDBJ databases">
        <authorList>
            <person name="Cui H."/>
        </authorList>
    </citation>
    <scope>NUCLEOTIDE SEQUENCE [LARGE SCALE GENOMIC DNA]</scope>
    <source>
        <strain evidence="1 2">YPL8</strain>
    </source>
</reference>
<dbReference type="InterPro" id="IPR036388">
    <property type="entry name" value="WH-like_DNA-bd_sf"/>
</dbReference>